<reference evidence="1" key="1">
    <citation type="submission" date="2019-05" db="EMBL/GenBank/DDBJ databases">
        <title>The de novo reference genome and transcriptome assemblies of the wild tomato species Solanum chilense.</title>
        <authorList>
            <person name="Stam R."/>
            <person name="Nosenko T."/>
            <person name="Hoerger A.C."/>
            <person name="Stephan W."/>
            <person name="Seidel M.A."/>
            <person name="Kuhn J.M.M."/>
            <person name="Haberer G."/>
            <person name="Tellier A."/>
        </authorList>
    </citation>
    <scope>NUCLEOTIDE SEQUENCE</scope>
    <source>
        <tissue evidence="1">Mature leaves</tissue>
    </source>
</reference>
<name>A0A6N2B4B5_SOLCI</name>
<sequence>MRQMFLNRKKVQIDCGLYISLFAKYISNGIFDLSDIEVDATYHRQRYATLLWHYAKVKNEEGAISDSEVTGKVASKYGGPRTQKEQVMDITNYLIPKTLNRK</sequence>
<protein>
    <recommendedName>
        <fullName evidence="2">Ubiquitin-like protease family profile domain-containing protein</fullName>
    </recommendedName>
</protein>
<gene>
    <name evidence="1" type="ORF">EJD97_018567</name>
</gene>
<evidence type="ECO:0008006" key="2">
    <source>
        <dbReference type="Google" id="ProtNLM"/>
    </source>
</evidence>
<proteinExistence type="predicted"/>
<comment type="caution">
    <text evidence="1">The sequence shown here is derived from an EMBL/GenBank/DDBJ whole genome shotgun (WGS) entry which is preliminary data.</text>
</comment>
<dbReference type="EMBL" id="RXGB01005105">
    <property type="protein sequence ID" value="TMW88439.1"/>
    <property type="molecule type" value="Genomic_DNA"/>
</dbReference>
<dbReference type="AlphaFoldDB" id="A0A6N2B4B5"/>
<dbReference type="PANTHER" id="PTHR33022">
    <property type="entry name" value="DUF1985 DOMAIN-CONTAINING PROTEIN"/>
    <property type="match status" value="1"/>
</dbReference>
<evidence type="ECO:0000313" key="1">
    <source>
        <dbReference type="EMBL" id="TMW88439.1"/>
    </source>
</evidence>
<organism evidence="1">
    <name type="scientific">Solanum chilense</name>
    <name type="common">Tomato</name>
    <name type="synonym">Lycopersicon chilense</name>
    <dbReference type="NCBI Taxonomy" id="4083"/>
    <lineage>
        <taxon>Eukaryota</taxon>
        <taxon>Viridiplantae</taxon>
        <taxon>Streptophyta</taxon>
        <taxon>Embryophyta</taxon>
        <taxon>Tracheophyta</taxon>
        <taxon>Spermatophyta</taxon>
        <taxon>Magnoliopsida</taxon>
        <taxon>eudicotyledons</taxon>
        <taxon>Gunneridae</taxon>
        <taxon>Pentapetalae</taxon>
        <taxon>asterids</taxon>
        <taxon>lamiids</taxon>
        <taxon>Solanales</taxon>
        <taxon>Solanaceae</taxon>
        <taxon>Solanoideae</taxon>
        <taxon>Solaneae</taxon>
        <taxon>Solanum</taxon>
        <taxon>Solanum subgen. Lycopersicon</taxon>
    </lineage>
</organism>
<accession>A0A6N2B4B5</accession>
<dbReference type="PANTHER" id="PTHR33022:SF21">
    <property type="entry name" value="UBIQUITIN-LIKE PROTEASE FAMILY PROFILE DOMAIN-CONTAINING PROTEIN"/>
    <property type="match status" value="1"/>
</dbReference>